<evidence type="ECO:0000256" key="4">
    <source>
        <dbReference type="ARBA" id="ARBA00022737"/>
    </source>
</evidence>
<dbReference type="SUPFAM" id="SSF50978">
    <property type="entry name" value="WD40 repeat-like"/>
    <property type="match status" value="1"/>
</dbReference>
<dbReference type="PRINTS" id="PR00320">
    <property type="entry name" value="GPROTEINBRPT"/>
</dbReference>
<comment type="similarity">
    <text evidence="8">Belongs to the WD repeat TUP1 family.</text>
</comment>
<keyword evidence="5" id="KW-0805">Transcription regulation</keyword>
<keyword evidence="4" id="KW-0677">Repeat</keyword>
<name>A0A067TKG6_GALM3</name>
<dbReference type="EMBL" id="KL142372">
    <property type="protein sequence ID" value="KDR80404.1"/>
    <property type="molecule type" value="Genomic_DNA"/>
</dbReference>
<dbReference type="OrthoDB" id="17410at2759"/>
<evidence type="ECO:0000256" key="3">
    <source>
        <dbReference type="ARBA" id="ARBA00022574"/>
    </source>
</evidence>
<sequence>MSTSAVYNHRPMQPSGVRTNTAQEAPQPRTFSIVEPLETIKHEFEGIQAELVRVRSQKDEMEMKLDAQVTELTSIRRALFDLEAEHSRVRQQYEDEIHRLRTEAMALRQAGTTPQQPGAGLGISSRPRGPGLSEASPRFTGTTQPDSQQPHNRPISRGLPPTEREREHPPDKLTRESSTDRDPDRLSDHRDPKRHKARRENHPDMYPPPMGSQHPQSQSHPHAAGQPAVKPSLSYNNSLGLYRFPGQDSAPGGGSTLPPMNLNPPTAAGDELTLQNVPPEFRKEASDWYAVYNPKVKKSLDVNLVHTFNHATVVCCVQFSADGRYLATGCNRTAQIFDVHTGQKVCVVEDETAPKDGDLYIRSVRFSPDGKLLATGAEDRKIRVWDIAKRRVRHVFDGHQQEIYSLDFSRDGRHIVSGSGDKTMRIWNVQDNSCRTITISDTDSLNNDAGVTSVAISPDGALVAAGSLDTVVRIWDVASGTLLERLRGHSDSVYSVAFTPDGRGIVSGSLDKTLKYWDITSVVNNFSRTKSDPGNGSSALSNPISSSTMNFVGHKDFVLSVSVSNDGRWVVSGSKDRCVHFWDSRNAALQFILQGHKNSVISLDINPLGGMLATGSGDNTARMWTYGPI</sequence>
<keyword evidence="7" id="KW-0539">Nucleus</keyword>
<feature type="region of interest" description="Disordered" evidence="11">
    <location>
        <begin position="110"/>
        <end position="268"/>
    </location>
</feature>
<evidence type="ECO:0000259" key="12">
    <source>
        <dbReference type="Pfam" id="PF08581"/>
    </source>
</evidence>
<feature type="repeat" description="WD" evidence="9">
    <location>
        <begin position="396"/>
        <end position="437"/>
    </location>
</feature>
<evidence type="ECO:0000256" key="1">
    <source>
        <dbReference type="ARBA" id="ARBA00004123"/>
    </source>
</evidence>
<evidence type="ECO:0000256" key="9">
    <source>
        <dbReference type="PROSITE-ProRule" id="PRU00221"/>
    </source>
</evidence>
<evidence type="ECO:0000256" key="7">
    <source>
        <dbReference type="ARBA" id="ARBA00023242"/>
    </source>
</evidence>
<feature type="region of interest" description="Disordered" evidence="11">
    <location>
        <begin position="1"/>
        <end position="27"/>
    </location>
</feature>
<dbReference type="InterPro" id="IPR013890">
    <property type="entry name" value="Tscrpt_rep_Tup1_N"/>
</dbReference>
<dbReference type="HOGENOM" id="CLU_000288_57_23_1"/>
<evidence type="ECO:0000256" key="6">
    <source>
        <dbReference type="ARBA" id="ARBA00023163"/>
    </source>
</evidence>
<evidence type="ECO:0000256" key="11">
    <source>
        <dbReference type="SAM" id="MobiDB-lite"/>
    </source>
</evidence>
<dbReference type="Gene3D" id="2.130.10.10">
    <property type="entry name" value="YVTN repeat-like/Quinoprotein amine dehydrogenase"/>
    <property type="match status" value="1"/>
</dbReference>
<dbReference type="CDD" id="cd00200">
    <property type="entry name" value="WD40"/>
    <property type="match status" value="1"/>
</dbReference>
<proteinExistence type="inferred from homology"/>
<dbReference type="InterPro" id="IPR001680">
    <property type="entry name" value="WD40_rpt"/>
</dbReference>
<evidence type="ECO:0000256" key="5">
    <source>
        <dbReference type="ARBA" id="ARBA00023015"/>
    </source>
</evidence>
<dbReference type="InterPro" id="IPR036322">
    <property type="entry name" value="WD40_repeat_dom_sf"/>
</dbReference>
<feature type="repeat" description="WD" evidence="9">
    <location>
        <begin position="593"/>
        <end position="624"/>
    </location>
</feature>
<dbReference type="PROSITE" id="PS50082">
    <property type="entry name" value="WD_REPEATS_2"/>
    <property type="match status" value="6"/>
</dbReference>
<evidence type="ECO:0000313" key="13">
    <source>
        <dbReference type="EMBL" id="KDR80404.1"/>
    </source>
</evidence>
<dbReference type="PROSITE" id="PS00678">
    <property type="entry name" value="WD_REPEATS_1"/>
    <property type="match status" value="3"/>
</dbReference>
<reference evidence="14" key="1">
    <citation type="journal article" date="2014" name="Proc. Natl. Acad. Sci. U.S.A.">
        <title>Extensive sampling of basidiomycete genomes demonstrates inadequacy of the white-rot/brown-rot paradigm for wood decay fungi.</title>
        <authorList>
            <person name="Riley R."/>
            <person name="Salamov A.A."/>
            <person name="Brown D.W."/>
            <person name="Nagy L.G."/>
            <person name="Floudas D."/>
            <person name="Held B.W."/>
            <person name="Levasseur A."/>
            <person name="Lombard V."/>
            <person name="Morin E."/>
            <person name="Otillar R."/>
            <person name="Lindquist E.A."/>
            <person name="Sun H."/>
            <person name="LaButti K.M."/>
            <person name="Schmutz J."/>
            <person name="Jabbour D."/>
            <person name="Luo H."/>
            <person name="Baker S.E."/>
            <person name="Pisabarro A.G."/>
            <person name="Walton J.D."/>
            <person name="Blanchette R.A."/>
            <person name="Henrissat B."/>
            <person name="Martin F."/>
            <person name="Cullen D."/>
            <person name="Hibbett D.S."/>
            <person name="Grigoriev I.V."/>
        </authorList>
    </citation>
    <scope>NUCLEOTIDE SEQUENCE [LARGE SCALE GENOMIC DNA]</scope>
    <source>
        <strain evidence="14">CBS 339.88</strain>
    </source>
</reference>
<feature type="repeat" description="WD" evidence="9">
    <location>
        <begin position="361"/>
        <end position="395"/>
    </location>
</feature>
<keyword evidence="6" id="KW-0804">Transcription</keyword>
<dbReference type="GO" id="GO:0005634">
    <property type="term" value="C:nucleus"/>
    <property type="evidence" value="ECO:0007669"/>
    <property type="project" value="UniProtKB-SubCell"/>
</dbReference>
<dbReference type="PANTHER" id="PTHR19848:SF8">
    <property type="entry name" value="F-BOX AND WD REPEAT DOMAIN CONTAINING 7"/>
    <property type="match status" value="1"/>
</dbReference>
<dbReference type="PROSITE" id="PS50294">
    <property type="entry name" value="WD_REPEATS_REGION"/>
    <property type="match status" value="6"/>
</dbReference>
<keyword evidence="3 9" id="KW-0853">WD repeat</keyword>
<dbReference type="Proteomes" id="UP000027222">
    <property type="component" value="Unassembled WGS sequence"/>
</dbReference>
<keyword evidence="14" id="KW-1185">Reference proteome</keyword>
<dbReference type="InterPro" id="IPR015943">
    <property type="entry name" value="WD40/YVTN_repeat-like_dom_sf"/>
</dbReference>
<organism evidence="13 14">
    <name type="scientific">Galerina marginata (strain CBS 339.88)</name>
    <dbReference type="NCBI Taxonomy" id="685588"/>
    <lineage>
        <taxon>Eukaryota</taxon>
        <taxon>Fungi</taxon>
        <taxon>Dikarya</taxon>
        <taxon>Basidiomycota</taxon>
        <taxon>Agaricomycotina</taxon>
        <taxon>Agaricomycetes</taxon>
        <taxon>Agaricomycetidae</taxon>
        <taxon>Agaricales</taxon>
        <taxon>Agaricineae</taxon>
        <taxon>Strophariaceae</taxon>
        <taxon>Galerina</taxon>
    </lineage>
</organism>
<dbReference type="FunFam" id="2.130.10.10:FF:000503">
    <property type="entry name" value="Glucose repression regulatory protein TUP1"/>
    <property type="match status" value="1"/>
</dbReference>
<evidence type="ECO:0000256" key="10">
    <source>
        <dbReference type="SAM" id="Coils"/>
    </source>
</evidence>
<dbReference type="PANTHER" id="PTHR19848">
    <property type="entry name" value="WD40 REPEAT PROTEIN"/>
    <property type="match status" value="1"/>
</dbReference>
<dbReference type="Pfam" id="PF00400">
    <property type="entry name" value="WD40"/>
    <property type="match status" value="7"/>
</dbReference>
<keyword evidence="2" id="KW-0678">Repressor</keyword>
<comment type="subcellular location">
    <subcellularLocation>
        <location evidence="1">Nucleus</location>
    </subcellularLocation>
</comment>
<feature type="repeat" description="WD" evidence="9">
    <location>
        <begin position="444"/>
        <end position="485"/>
    </location>
</feature>
<dbReference type="AlphaFoldDB" id="A0A067TKG6"/>
<protein>
    <recommendedName>
        <fullName evidence="12">Transcriptional repressor Tup1 N-terminal domain-containing protein</fullName>
    </recommendedName>
</protein>
<gene>
    <name evidence="13" type="ORF">GALMADRAFT_136894</name>
</gene>
<feature type="compositionally biased region" description="Polar residues" evidence="11">
    <location>
        <begin position="139"/>
        <end position="151"/>
    </location>
</feature>
<evidence type="ECO:0000313" key="14">
    <source>
        <dbReference type="Proteomes" id="UP000027222"/>
    </source>
</evidence>
<feature type="compositionally biased region" description="Basic and acidic residues" evidence="11">
    <location>
        <begin position="162"/>
        <end position="191"/>
    </location>
</feature>
<dbReference type="Pfam" id="PF08581">
    <property type="entry name" value="Tup_N"/>
    <property type="match status" value="1"/>
</dbReference>
<evidence type="ECO:0000256" key="2">
    <source>
        <dbReference type="ARBA" id="ARBA00022491"/>
    </source>
</evidence>
<dbReference type="Gene3D" id="1.20.5.340">
    <property type="match status" value="1"/>
</dbReference>
<feature type="repeat" description="WD" evidence="9">
    <location>
        <begin position="486"/>
        <end position="521"/>
    </location>
</feature>
<dbReference type="SMART" id="SM00320">
    <property type="entry name" value="WD40"/>
    <property type="match status" value="7"/>
</dbReference>
<feature type="repeat" description="WD" evidence="9">
    <location>
        <begin position="551"/>
        <end position="583"/>
    </location>
</feature>
<dbReference type="STRING" id="685588.A0A067TKG6"/>
<evidence type="ECO:0000256" key="8">
    <source>
        <dbReference type="ARBA" id="ARBA00060760"/>
    </source>
</evidence>
<dbReference type="InterPro" id="IPR019775">
    <property type="entry name" value="WD40_repeat_CS"/>
</dbReference>
<dbReference type="InterPro" id="IPR020472">
    <property type="entry name" value="WD40_PAC1"/>
</dbReference>
<feature type="coiled-coil region" evidence="10">
    <location>
        <begin position="44"/>
        <end position="110"/>
    </location>
</feature>
<keyword evidence="10" id="KW-0175">Coiled coil</keyword>
<accession>A0A067TKG6</accession>
<feature type="domain" description="Transcriptional repressor Tup1 N-terminal" evidence="12">
    <location>
        <begin position="34"/>
        <end position="103"/>
    </location>
</feature>